<gene>
    <name evidence="1" type="ORF">T12_764</name>
</gene>
<evidence type="ECO:0000313" key="1">
    <source>
        <dbReference type="EMBL" id="KRY16677.1"/>
    </source>
</evidence>
<dbReference type="Proteomes" id="UP000054783">
    <property type="component" value="Unassembled WGS sequence"/>
</dbReference>
<sequence length="129" mass="15312">MKLLSFVQYFFVLGKLIFLHFPSIWNEFINIVSGRIEMFWKVPWQTNPNLLNKWPLKFACAYLNTQESSPSGTPLKRLQDGNVFYIILRYSMNLRSLMQYFFVLGKSIFLHFPSIWNQFIDIVSGTIEM</sequence>
<organism evidence="1 2">
    <name type="scientific">Trichinella patagoniensis</name>
    <dbReference type="NCBI Taxonomy" id="990121"/>
    <lineage>
        <taxon>Eukaryota</taxon>
        <taxon>Metazoa</taxon>
        <taxon>Ecdysozoa</taxon>
        <taxon>Nematoda</taxon>
        <taxon>Enoplea</taxon>
        <taxon>Dorylaimia</taxon>
        <taxon>Trichinellida</taxon>
        <taxon>Trichinellidae</taxon>
        <taxon>Trichinella</taxon>
    </lineage>
</organism>
<comment type="caution">
    <text evidence="1">The sequence shown here is derived from an EMBL/GenBank/DDBJ whole genome shotgun (WGS) entry which is preliminary data.</text>
</comment>
<protein>
    <submittedName>
        <fullName evidence="1">Uncharacterized protein</fullName>
    </submittedName>
</protein>
<dbReference type="OrthoDB" id="5925335at2759"/>
<evidence type="ECO:0000313" key="2">
    <source>
        <dbReference type="Proteomes" id="UP000054783"/>
    </source>
</evidence>
<dbReference type="AlphaFoldDB" id="A0A0V0ZVT9"/>
<accession>A0A0V0ZVT9</accession>
<dbReference type="EMBL" id="JYDQ01000074">
    <property type="protein sequence ID" value="KRY16677.1"/>
    <property type="molecule type" value="Genomic_DNA"/>
</dbReference>
<reference evidence="1 2" key="1">
    <citation type="submission" date="2015-01" db="EMBL/GenBank/DDBJ databases">
        <title>Evolution of Trichinella species and genotypes.</title>
        <authorList>
            <person name="Korhonen P.K."/>
            <person name="Edoardo P."/>
            <person name="Giuseppe L.R."/>
            <person name="Gasser R.B."/>
        </authorList>
    </citation>
    <scope>NUCLEOTIDE SEQUENCE [LARGE SCALE GENOMIC DNA]</scope>
    <source>
        <strain evidence="1">ISS2496</strain>
    </source>
</reference>
<name>A0A0V0ZVT9_9BILA</name>
<proteinExistence type="predicted"/>
<keyword evidence="2" id="KW-1185">Reference proteome</keyword>